<dbReference type="CDD" id="cd00136">
    <property type="entry name" value="PDZ_canonical"/>
    <property type="match status" value="1"/>
</dbReference>
<evidence type="ECO:0000256" key="1">
    <source>
        <dbReference type="SAM" id="MobiDB-lite"/>
    </source>
</evidence>
<protein>
    <submittedName>
        <fullName evidence="4">Uncharacterized protein LOC114870526 isoform X1</fullName>
    </submittedName>
</protein>
<sequence length="892" mass="98195">MAHANDANGQRPCARPWRRRWWWRSARRLSRRLFRCRCLCREAKEPLRGQEKRINGGPRQLGADRWGSGEKEAVQITVEDLGIVNCSFVLSEEDPLTRRTSAARSAGSGSACHTAEKKKHRPLGSLPLQLQAEPATTSTSGEDGEDEEEEAESLLTPPVINLIPPTPSDVVNDRFFNNSEESVARRSGSDGSPAPTERKSDGEKTESEEAEDSTEGRREAGNDAGADGGAEAGGGPGHEGEEDRGDVPRSSYQVAPLPEYPQRKSFNTGINLLSFTELNLDDLSGGDRPCADMVATDVRGLHPAASARASAHRRTPVTHSSLLGETLTRSATFHGLTQATAQRQEEGSPRQRRITVASYMPQPRDQNGNFPEKDADERATKPLRELSTDGLCRWFTSIGLERCLPFIREAKLCGADIASVDANTLDILHVTTLEDREQLLSAIYAELHPPSTTSQRLDSLLETLGPNHVETFAATLVSMSKSRSSPHVSCLSLNRRSLKVRNNSQSCNTQLIEVTVTASERIVHLRTPKETTVGKIMDSCIKMLGATEDKCLFTLREKHSSLEELMPDQQVGGLLTSASDNAQVELLLCKLEKPASPDSSKSPDVDSANENGSSDTTLQSDKEKRIRELKQQVDSLQNVILQVQELHLSLVAFCSELKSMDGDVNADELGADELQRRLELVQSRVSDKKQSLRTLRDHISRSAAHKTNQLEVHLLEKMKLNCQVFKEEISLVHLNRQVAQLQSALDESTAKEKSPAVCSLGQLVSPRRPAMLLVVQEKRRPGGHYGFTCRYREGGGLVVVEVDDSHLCVDDRLVEVNGTLVVNWTQEELTQHLLQGPSAQVVVLRQPPPTGLSQQQPPLPQHMVHPGPAKTACQEQDQVAMATPPRRRLMAI</sequence>
<dbReference type="SUPFAM" id="SSF47769">
    <property type="entry name" value="SAM/Pointed domain"/>
    <property type="match status" value="1"/>
</dbReference>
<feature type="domain" description="PDZ" evidence="2">
    <location>
        <begin position="783"/>
        <end position="847"/>
    </location>
</feature>
<gene>
    <name evidence="4" type="primary">LOC114870526</name>
</gene>
<feature type="compositionally biased region" description="Basic and acidic residues" evidence="1">
    <location>
        <begin position="371"/>
        <end position="380"/>
    </location>
</feature>
<accession>A0A9W2X9C7</accession>
<feature type="compositionally biased region" description="Gly residues" evidence="1">
    <location>
        <begin position="226"/>
        <end position="237"/>
    </location>
</feature>
<feature type="compositionally biased region" description="Basic and acidic residues" evidence="1">
    <location>
        <begin position="238"/>
        <end position="247"/>
    </location>
</feature>
<dbReference type="AlphaFoldDB" id="A0A9W2X9C7"/>
<dbReference type="PANTHER" id="PTHR12573:SF4">
    <property type="entry name" value="AT09986P-RELATED"/>
    <property type="match status" value="1"/>
</dbReference>
<dbReference type="GeneID" id="114870526"/>
<evidence type="ECO:0000259" key="2">
    <source>
        <dbReference type="SMART" id="SM00228"/>
    </source>
</evidence>
<dbReference type="Gene3D" id="2.30.42.10">
    <property type="match status" value="1"/>
</dbReference>
<dbReference type="SMART" id="SM00228">
    <property type="entry name" value="PDZ"/>
    <property type="match status" value="1"/>
</dbReference>
<dbReference type="Proteomes" id="UP000515150">
    <property type="component" value="Chromosome 15"/>
</dbReference>
<proteinExistence type="predicted"/>
<feature type="compositionally biased region" description="Polar residues" evidence="1">
    <location>
        <begin position="609"/>
        <end position="619"/>
    </location>
</feature>
<dbReference type="InterPro" id="IPR036034">
    <property type="entry name" value="PDZ_sf"/>
</dbReference>
<dbReference type="InterPro" id="IPR013761">
    <property type="entry name" value="SAM/pointed_sf"/>
</dbReference>
<keyword evidence="3" id="KW-1185">Reference proteome</keyword>
<dbReference type="OrthoDB" id="449487at2759"/>
<dbReference type="RefSeq" id="XP_055358292.1">
    <property type="nucleotide sequence ID" value="XM_055502317.1"/>
</dbReference>
<name>A0A9W2X9C7_BETSP</name>
<evidence type="ECO:0000313" key="4">
    <source>
        <dbReference type="RefSeq" id="XP_055358292.1"/>
    </source>
</evidence>
<feature type="region of interest" description="Disordered" evidence="1">
    <location>
        <begin position="97"/>
        <end position="264"/>
    </location>
</feature>
<dbReference type="Gene3D" id="1.10.150.50">
    <property type="entry name" value="Transcription Factor, Ets-1"/>
    <property type="match status" value="1"/>
</dbReference>
<feature type="compositionally biased region" description="Low complexity" evidence="1">
    <location>
        <begin position="596"/>
        <end position="608"/>
    </location>
</feature>
<feature type="region of interest" description="Disordered" evidence="1">
    <location>
        <begin position="357"/>
        <end position="380"/>
    </location>
</feature>
<feature type="compositionally biased region" description="Basic and acidic residues" evidence="1">
    <location>
        <begin position="196"/>
        <end position="207"/>
    </location>
</feature>
<feature type="compositionally biased region" description="Low complexity" evidence="1">
    <location>
        <begin position="98"/>
        <end position="111"/>
    </location>
</feature>
<feature type="region of interest" description="Disordered" evidence="1">
    <location>
        <begin position="594"/>
        <end position="623"/>
    </location>
</feature>
<evidence type="ECO:0000313" key="3">
    <source>
        <dbReference type="Proteomes" id="UP000515150"/>
    </source>
</evidence>
<organism evidence="3 4">
    <name type="scientific">Betta splendens</name>
    <name type="common">Siamese fighting fish</name>
    <dbReference type="NCBI Taxonomy" id="158456"/>
    <lineage>
        <taxon>Eukaryota</taxon>
        <taxon>Metazoa</taxon>
        <taxon>Chordata</taxon>
        <taxon>Craniata</taxon>
        <taxon>Vertebrata</taxon>
        <taxon>Euteleostomi</taxon>
        <taxon>Actinopterygii</taxon>
        <taxon>Neopterygii</taxon>
        <taxon>Teleostei</taxon>
        <taxon>Neoteleostei</taxon>
        <taxon>Acanthomorphata</taxon>
        <taxon>Anabantaria</taxon>
        <taxon>Anabantiformes</taxon>
        <taxon>Anabantoidei</taxon>
        <taxon>Osphronemidae</taxon>
        <taxon>Betta</taxon>
    </lineage>
</organism>
<reference evidence="4" key="1">
    <citation type="submission" date="2025-08" db="UniProtKB">
        <authorList>
            <consortium name="RefSeq"/>
        </authorList>
    </citation>
    <scope>IDENTIFICATION</scope>
</reference>
<dbReference type="SUPFAM" id="SSF50156">
    <property type="entry name" value="PDZ domain-like"/>
    <property type="match status" value="1"/>
</dbReference>
<dbReference type="InterPro" id="IPR001478">
    <property type="entry name" value="PDZ"/>
</dbReference>
<dbReference type="PANTHER" id="PTHR12573">
    <property type="entry name" value="AT09986P-RELATED"/>
    <property type="match status" value="1"/>
</dbReference>
<feature type="compositionally biased region" description="Acidic residues" evidence="1">
    <location>
        <begin position="142"/>
        <end position="152"/>
    </location>
</feature>